<keyword evidence="10 13" id="KW-0408">Iron</keyword>
<comment type="pathway">
    <text evidence="1 13">Cofactor biosynthesis; biotin biosynthesis; biotin from 7,8-diaminononanoate: step 2/2.</text>
</comment>
<evidence type="ECO:0000259" key="14">
    <source>
        <dbReference type="PROSITE" id="PS51918"/>
    </source>
</evidence>
<evidence type="ECO:0000256" key="3">
    <source>
        <dbReference type="ARBA" id="ARBA00012236"/>
    </source>
</evidence>
<keyword evidence="8 13" id="KW-0479">Metal-binding</keyword>
<feature type="binding site" evidence="13">
    <location>
        <position position="70"/>
    </location>
    <ligand>
        <name>[4Fe-4S] cluster</name>
        <dbReference type="ChEBI" id="CHEBI:49883"/>
        <note>4Fe-4S-S-AdoMet</note>
    </ligand>
</feature>
<keyword evidence="4 13" id="KW-0004">4Fe-4S</keyword>
<dbReference type="Proteomes" id="UP001209257">
    <property type="component" value="Unassembled WGS sequence"/>
</dbReference>
<dbReference type="SUPFAM" id="SSF102114">
    <property type="entry name" value="Radical SAM enzymes"/>
    <property type="match status" value="1"/>
</dbReference>
<dbReference type="SMART" id="SM00729">
    <property type="entry name" value="Elp3"/>
    <property type="match status" value="1"/>
</dbReference>
<dbReference type="InterPro" id="IPR002684">
    <property type="entry name" value="Biotin_synth/BioAB"/>
</dbReference>
<feature type="binding site" evidence="13">
    <location>
        <position position="107"/>
    </location>
    <ligand>
        <name>[2Fe-2S] cluster</name>
        <dbReference type="ChEBI" id="CHEBI:190135"/>
    </ligand>
</feature>
<dbReference type="InterPro" id="IPR013785">
    <property type="entry name" value="Aldolase_TIM"/>
</dbReference>
<comment type="cofactor">
    <cofactor evidence="13">
        <name>[2Fe-2S] cluster</name>
        <dbReference type="ChEBI" id="CHEBI:190135"/>
    </cofactor>
    <text evidence="13">Binds 1 [2Fe-2S] cluster. The cluster is coordinated with 3 cysteines and 1 arginine.</text>
</comment>
<organism evidence="15 16">
    <name type="scientific">Alteromonas salexigens</name>
    <dbReference type="NCBI Taxonomy" id="2982530"/>
    <lineage>
        <taxon>Bacteria</taxon>
        <taxon>Pseudomonadati</taxon>
        <taxon>Pseudomonadota</taxon>
        <taxon>Gammaproteobacteria</taxon>
        <taxon>Alteromonadales</taxon>
        <taxon>Alteromonadaceae</taxon>
        <taxon>Alteromonas/Salinimonas group</taxon>
        <taxon>Alteromonas</taxon>
    </lineage>
</organism>
<dbReference type="EMBL" id="JAOTJC010000008">
    <property type="protein sequence ID" value="MCU7555252.1"/>
    <property type="molecule type" value="Genomic_DNA"/>
</dbReference>
<evidence type="ECO:0000256" key="2">
    <source>
        <dbReference type="ARBA" id="ARBA00010765"/>
    </source>
</evidence>
<evidence type="ECO:0000313" key="15">
    <source>
        <dbReference type="EMBL" id="MCU7555252.1"/>
    </source>
</evidence>
<dbReference type="RefSeq" id="WP_262994710.1">
    <property type="nucleotide sequence ID" value="NZ_JAOTJC010000008.1"/>
</dbReference>
<protein>
    <recommendedName>
        <fullName evidence="3 13">Biotin synthase</fullName>
        <ecNumber evidence="3 13">2.8.1.6</ecNumber>
    </recommendedName>
</protein>
<keyword evidence="5 13" id="KW-0808">Transferase</keyword>
<dbReference type="EC" id="2.8.1.6" evidence="3 13"/>
<keyword evidence="9 13" id="KW-0093">Biotin biosynthesis</keyword>
<comment type="catalytic activity">
    <reaction evidence="12 13">
        <text>(4R,5S)-dethiobiotin + (sulfur carrier)-SH + 2 reduced [2Fe-2S]-[ferredoxin] + 2 S-adenosyl-L-methionine = (sulfur carrier)-H + biotin + 2 5'-deoxyadenosine + 2 L-methionine + 2 oxidized [2Fe-2S]-[ferredoxin]</text>
        <dbReference type="Rhea" id="RHEA:22060"/>
        <dbReference type="Rhea" id="RHEA-COMP:10000"/>
        <dbReference type="Rhea" id="RHEA-COMP:10001"/>
        <dbReference type="Rhea" id="RHEA-COMP:14737"/>
        <dbReference type="Rhea" id="RHEA-COMP:14739"/>
        <dbReference type="ChEBI" id="CHEBI:17319"/>
        <dbReference type="ChEBI" id="CHEBI:29917"/>
        <dbReference type="ChEBI" id="CHEBI:33737"/>
        <dbReference type="ChEBI" id="CHEBI:33738"/>
        <dbReference type="ChEBI" id="CHEBI:57586"/>
        <dbReference type="ChEBI" id="CHEBI:57844"/>
        <dbReference type="ChEBI" id="CHEBI:59789"/>
        <dbReference type="ChEBI" id="CHEBI:64428"/>
        <dbReference type="ChEBI" id="CHEBI:149473"/>
        <dbReference type="EC" id="2.8.1.6"/>
    </reaction>
</comment>
<comment type="subunit">
    <text evidence="13">Homodimer.</text>
</comment>
<comment type="caution">
    <text evidence="15">The sequence shown here is derived from an EMBL/GenBank/DDBJ whole genome shotgun (WGS) entry which is preliminary data.</text>
</comment>
<evidence type="ECO:0000256" key="8">
    <source>
        <dbReference type="ARBA" id="ARBA00022723"/>
    </source>
</evidence>
<dbReference type="InterPro" id="IPR006638">
    <property type="entry name" value="Elp3/MiaA/NifB-like_rSAM"/>
</dbReference>
<keyword evidence="7 13" id="KW-0001">2Fe-2S</keyword>
<dbReference type="Gene3D" id="3.20.20.70">
    <property type="entry name" value="Aldolase class I"/>
    <property type="match status" value="1"/>
</dbReference>
<dbReference type="InterPro" id="IPR010722">
    <property type="entry name" value="BATS_dom"/>
</dbReference>
<evidence type="ECO:0000256" key="4">
    <source>
        <dbReference type="ARBA" id="ARBA00022485"/>
    </source>
</evidence>
<comment type="cofactor">
    <cofactor evidence="13">
        <name>[4Fe-4S] cluster</name>
        <dbReference type="ChEBI" id="CHEBI:49883"/>
    </cofactor>
    <text evidence="13">Binds 1 [4Fe-4S] cluster. The cluster is coordinated with 3 cysteines and an exchangeable S-adenosyl-L-methionine.</text>
</comment>
<dbReference type="SMART" id="SM00876">
    <property type="entry name" value="BATS"/>
    <property type="match status" value="1"/>
</dbReference>
<reference evidence="16" key="1">
    <citation type="submission" date="2023-07" db="EMBL/GenBank/DDBJ databases">
        <title>Study on multiphase classification of strain Alteromonas salexigens isolated from the Yellow Sea.</title>
        <authorList>
            <person name="Sun L."/>
        </authorList>
    </citation>
    <scope>NUCLEOTIDE SEQUENCE [LARGE SCALE GENOMIC DNA]</scope>
    <source>
        <strain evidence="16">ASW11-19</strain>
    </source>
</reference>
<feature type="binding site" evidence="13">
    <location>
        <position position="270"/>
    </location>
    <ligand>
        <name>[2Fe-2S] cluster</name>
        <dbReference type="ChEBI" id="CHEBI:190135"/>
    </ligand>
</feature>
<evidence type="ECO:0000256" key="1">
    <source>
        <dbReference type="ARBA" id="ARBA00004942"/>
    </source>
</evidence>
<gene>
    <name evidence="13 15" type="primary">bioB</name>
    <name evidence="15" type="ORF">OCL06_11670</name>
</gene>
<dbReference type="SFLD" id="SFLDF00272">
    <property type="entry name" value="biotin_synthase"/>
    <property type="match status" value="1"/>
</dbReference>
<feature type="binding site" evidence="13">
    <location>
        <position position="198"/>
    </location>
    <ligand>
        <name>[2Fe-2S] cluster</name>
        <dbReference type="ChEBI" id="CHEBI:190135"/>
    </ligand>
</feature>
<proteinExistence type="inferred from homology"/>
<evidence type="ECO:0000256" key="9">
    <source>
        <dbReference type="ARBA" id="ARBA00022756"/>
    </source>
</evidence>
<dbReference type="SFLD" id="SFLDS00029">
    <property type="entry name" value="Radical_SAM"/>
    <property type="match status" value="1"/>
</dbReference>
<evidence type="ECO:0000256" key="10">
    <source>
        <dbReference type="ARBA" id="ARBA00023004"/>
    </source>
</evidence>
<dbReference type="SFLD" id="SFLDG01060">
    <property type="entry name" value="BATS_domain_containing"/>
    <property type="match status" value="1"/>
</dbReference>
<feature type="binding site" evidence="13">
    <location>
        <position position="138"/>
    </location>
    <ligand>
        <name>[2Fe-2S] cluster</name>
        <dbReference type="ChEBI" id="CHEBI:190135"/>
    </ligand>
</feature>
<dbReference type="PANTHER" id="PTHR22976">
    <property type="entry name" value="BIOTIN SYNTHASE"/>
    <property type="match status" value="1"/>
</dbReference>
<sequence length="361" mass="40484">MTAAMRPATPNDIRHDWTPEEVEALFTMPFNDLLFKAQSIHRQYFDPNEVQVSTLLSIKTGACPEDCKYCPQSARYDTGLEKERLLEIEKVIERAKDAKRTGSTRFCMGAAWRNPKERDMPYVIKMVEEVKKLGLETCMTLGMLNRDQALALKQAGLDYYNHNLDTSPEYYGDIITTRTYQDRLDTLQNVREAGMNVCSGGIVGMGESAGDRASLLIQLANLPEQPQSVPINMLVKVKGTPLDEVEDLEPFEFIRTIAVARIMMPASHVRLSAGREAMNEQMQALCFMAGANSIFYGCKLLTTSNPDTHEDVLLFKKLGINTERIRDYSDEAHEQALADEISGQTADNLFYDASAVTRSNG</sequence>
<dbReference type="InterPro" id="IPR024177">
    <property type="entry name" value="Biotin_synthase"/>
</dbReference>
<accession>A0ABT2VPN1</accession>
<feature type="binding site" evidence="13">
    <location>
        <position position="63"/>
    </location>
    <ligand>
        <name>[4Fe-4S] cluster</name>
        <dbReference type="ChEBI" id="CHEBI:49883"/>
        <note>4Fe-4S-S-AdoMet</note>
    </ligand>
</feature>
<name>A0ABT2VPN1_9ALTE</name>
<dbReference type="GO" id="GO:0004076">
    <property type="term" value="F:biotin synthase activity"/>
    <property type="evidence" value="ECO:0007669"/>
    <property type="project" value="UniProtKB-EC"/>
</dbReference>
<dbReference type="SFLD" id="SFLDG01278">
    <property type="entry name" value="biotin_synthase_like"/>
    <property type="match status" value="1"/>
</dbReference>
<dbReference type="InterPro" id="IPR007197">
    <property type="entry name" value="rSAM"/>
</dbReference>
<dbReference type="PROSITE" id="PS51918">
    <property type="entry name" value="RADICAL_SAM"/>
    <property type="match status" value="1"/>
</dbReference>
<dbReference type="NCBIfam" id="TIGR00433">
    <property type="entry name" value="bioB"/>
    <property type="match status" value="1"/>
</dbReference>
<keyword evidence="6 13" id="KW-0949">S-adenosyl-L-methionine</keyword>
<evidence type="ECO:0000256" key="11">
    <source>
        <dbReference type="ARBA" id="ARBA00023014"/>
    </source>
</evidence>
<dbReference type="InterPro" id="IPR058240">
    <property type="entry name" value="rSAM_sf"/>
</dbReference>
<evidence type="ECO:0000256" key="7">
    <source>
        <dbReference type="ARBA" id="ARBA00022714"/>
    </source>
</evidence>
<evidence type="ECO:0000256" key="13">
    <source>
        <dbReference type="HAMAP-Rule" id="MF_01694"/>
    </source>
</evidence>
<evidence type="ECO:0000313" key="16">
    <source>
        <dbReference type="Proteomes" id="UP001209257"/>
    </source>
</evidence>
<dbReference type="PANTHER" id="PTHR22976:SF2">
    <property type="entry name" value="BIOTIN SYNTHASE, MITOCHONDRIAL"/>
    <property type="match status" value="1"/>
</dbReference>
<dbReference type="PIRSF" id="PIRSF001619">
    <property type="entry name" value="Biotin_synth"/>
    <property type="match status" value="1"/>
</dbReference>
<dbReference type="CDD" id="cd01335">
    <property type="entry name" value="Radical_SAM"/>
    <property type="match status" value="1"/>
</dbReference>
<comment type="function">
    <text evidence="13">Catalyzes the conversion of dethiobiotin (DTB) to biotin by the insertion of a sulfur atom into dethiobiotin via a radical-based mechanism.</text>
</comment>
<comment type="similarity">
    <text evidence="2 13">Belongs to the radical SAM superfamily. Biotin synthase family.</text>
</comment>
<keyword evidence="11 13" id="KW-0411">Iron-sulfur</keyword>
<dbReference type="Pfam" id="PF06968">
    <property type="entry name" value="BATS"/>
    <property type="match status" value="1"/>
</dbReference>
<evidence type="ECO:0000256" key="12">
    <source>
        <dbReference type="ARBA" id="ARBA00051157"/>
    </source>
</evidence>
<dbReference type="Pfam" id="PF04055">
    <property type="entry name" value="Radical_SAM"/>
    <property type="match status" value="1"/>
</dbReference>
<evidence type="ECO:0000256" key="6">
    <source>
        <dbReference type="ARBA" id="ARBA00022691"/>
    </source>
</evidence>
<evidence type="ECO:0000256" key="5">
    <source>
        <dbReference type="ARBA" id="ARBA00022679"/>
    </source>
</evidence>
<dbReference type="HAMAP" id="MF_01694">
    <property type="entry name" value="BioB"/>
    <property type="match status" value="1"/>
</dbReference>
<keyword evidence="16" id="KW-1185">Reference proteome</keyword>
<feature type="domain" description="Radical SAM core" evidence="14">
    <location>
        <begin position="48"/>
        <end position="275"/>
    </location>
</feature>
<feature type="binding site" evidence="13">
    <location>
        <position position="67"/>
    </location>
    <ligand>
        <name>[4Fe-4S] cluster</name>
        <dbReference type="ChEBI" id="CHEBI:49883"/>
        <note>4Fe-4S-S-AdoMet</note>
    </ligand>
</feature>